<proteinExistence type="predicted"/>
<dbReference type="EMBL" id="JAEUBE010000378">
    <property type="protein sequence ID" value="KAH3662336.1"/>
    <property type="molecule type" value="Genomic_DNA"/>
</dbReference>
<evidence type="ECO:0000313" key="1">
    <source>
        <dbReference type="EMBL" id="KAH3662336.1"/>
    </source>
</evidence>
<dbReference type="Proteomes" id="UP000769157">
    <property type="component" value="Unassembled WGS sequence"/>
</dbReference>
<reference evidence="1" key="2">
    <citation type="submission" date="2021-01" db="EMBL/GenBank/DDBJ databases">
        <authorList>
            <person name="Schikora-Tamarit M.A."/>
        </authorList>
    </citation>
    <scope>NUCLEOTIDE SEQUENCE</scope>
    <source>
        <strain evidence="1">CBS6075</strain>
    </source>
</reference>
<protein>
    <recommendedName>
        <fullName evidence="3">PCI domain-containing protein</fullName>
    </recommendedName>
</protein>
<gene>
    <name evidence="1" type="ORF">OGAPHI_005588</name>
</gene>
<evidence type="ECO:0008006" key="3">
    <source>
        <dbReference type="Google" id="ProtNLM"/>
    </source>
</evidence>
<organism evidence="1 2">
    <name type="scientific">Ogataea philodendri</name>
    <dbReference type="NCBI Taxonomy" id="1378263"/>
    <lineage>
        <taxon>Eukaryota</taxon>
        <taxon>Fungi</taxon>
        <taxon>Dikarya</taxon>
        <taxon>Ascomycota</taxon>
        <taxon>Saccharomycotina</taxon>
        <taxon>Pichiomycetes</taxon>
        <taxon>Pichiales</taxon>
        <taxon>Pichiaceae</taxon>
        <taxon>Ogataea</taxon>
    </lineage>
</organism>
<accession>A0A9P8NZW8</accession>
<sequence length="428" mass="50061">MCIDRYVTEYEVGPLYIKRLAYICQNFDITQKVIEDLLELIRKPDSPYQNYKDTPSLVALLPESVRAKYSLEQGNSVAYDDQIAQIAKHDPSDAVFEQILDLLHRRTVDILMKTGSSDSVSDNAAFYYSLGPELSSLSKKWSLRELQKFIIYKAYDGSLATCGLFLRRKLQQALEFERDDESDEDDKMAVDERVLDPEEAIAYWNCRWYLLYANFLGSDYQGVAEEYFRLEQEPAISGVCAKDVLRNSYSNELVFKDYLLRTVCFSILMVEKIQDLDSRWTELLKETLAADIQLKTLVNDYKKCRFKQLKTTLDTFQNEFDHDEQLSQGFRFWRQTFHHKIDLFYLSMMKRVSFDHIEQVLGTSKQELVKLVMLFKLRVKIDESCNVIEFFPANDQQDVLQHVNALNESVVAEMRALEVNKMVREAFE</sequence>
<reference evidence="1" key="1">
    <citation type="journal article" date="2021" name="Open Biol.">
        <title>Shared evolutionary footprints suggest mitochondrial oxidative damage underlies multiple complex I losses in fungi.</title>
        <authorList>
            <person name="Schikora-Tamarit M.A."/>
            <person name="Marcet-Houben M."/>
            <person name="Nosek J."/>
            <person name="Gabaldon T."/>
        </authorList>
    </citation>
    <scope>NUCLEOTIDE SEQUENCE</scope>
    <source>
        <strain evidence="1">CBS6075</strain>
    </source>
</reference>
<comment type="caution">
    <text evidence="1">The sequence shown here is derived from an EMBL/GenBank/DDBJ whole genome shotgun (WGS) entry which is preliminary data.</text>
</comment>
<dbReference type="RefSeq" id="XP_046059425.1">
    <property type="nucleotide sequence ID" value="XM_046206785.1"/>
</dbReference>
<name>A0A9P8NZW8_9ASCO</name>
<evidence type="ECO:0000313" key="2">
    <source>
        <dbReference type="Proteomes" id="UP000769157"/>
    </source>
</evidence>
<dbReference type="OrthoDB" id="3987627at2759"/>
<dbReference type="GeneID" id="70237552"/>
<dbReference type="AlphaFoldDB" id="A0A9P8NZW8"/>
<keyword evidence="2" id="KW-1185">Reference proteome</keyword>